<organism evidence="1 2">
    <name type="scientific">Methylocella tundrae</name>
    <dbReference type="NCBI Taxonomy" id="227605"/>
    <lineage>
        <taxon>Bacteria</taxon>
        <taxon>Pseudomonadati</taxon>
        <taxon>Pseudomonadota</taxon>
        <taxon>Alphaproteobacteria</taxon>
        <taxon>Hyphomicrobiales</taxon>
        <taxon>Beijerinckiaceae</taxon>
        <taxon>Methylocella</taxon>
    </lineage>
</organism>
<protein>
    <recommendedName>
        <fullName evidence="3">HAD family hydrolase</fullName>
    </recommendedName>
</protein>
<accession>A0A4U8YUU0</accession>
<evidence type="ECO:0008006" key="3">
    <source>
        <dbReference type="Google" id="ProtNLM"/>
    </source>
</evidence>
<dbReference type="Proteomes" id="UP000294360">
    <property type="component" value="Chromosome"/>
</dbReference>
<dbReference type="EMBL" id="LR536450">
    <property type="protein sequence ID" value="VFU07062.1"/>
    <property type="molecule type" value="Genomic_DNA"/>
</dbReference>
<dbReference type="AlphaFoldDB" id="A0A4U8YUU0"/>
<proteinExistence type="predicted"/>
<gene>
    <name evidence="1" type="ORF">MTUNDRAET4_0169</name>
</gene>
<dbReference type="KEGG" id="mtun:MTUNDRAET4_0169"/>
<sequence>MPVVAVNFGYTDLPVETFKPDRVIAHFDELWEAVEELSAAFHVA</sequence>
<evidence type="ECO:0000313" key="2">
    <source>
        <dbReference type="Proteomes" id="UP000294360"/>
    </source>
</evidence>
<evidence type="ECO:0000313" key="1">
    <source>
        <dbReference type="EMBL" id="VFU07062.1"/>
    </source>
</evidence>
<name>A0A4U8YUU0_METTU</name>
<reference evidence="1 2" key="1">
    <citation type="submission" date="2019-03" db="EMBL/GenBank/DDBJ databases">
        <authorList>
            <person name="Kox A.R. M."/>
        </authorList>
    </citation>
    <scope>NUCLEOTIDE SEQUENCE [LARGE SCALE GENOMIC DNA]</scope>
    <source>
        <strain evidence="1">MTUNDRAET4 annotated genome</strain>
    </source>
</reference>